<protein>
    <recommendedName>
        <fullName evidence="1">AB hydrolase-1 domain-containing protein</fullName>
    </recommendedName>
</protein>
<gene>
    <name evidence="2" type="ORF">ILEXP_LOCUS56417</name>
</gene>
<organism evidence="2 3">
    <name type="scientific">Ilex paraguariensis</name>
    <name type="common">yerba mate</name>
    <dbReference type="NCBI Taxonomy" id="185542"/>
    <lineage>
        <taxon>Eukaryota</taxon>
        <taxon>Viridiplantae</taxon>
        <taxon>Streptophyta</taxon>
        <taxon>Embryophyta</taxon>
        <taxon>Tracheophyta</taxon>
        <taxon>Spermatophyta</taxon>
        <taxon>Magnoliopsida</taxon>
        <taxon>eudicotyledons</taxon>
        <taxon>Gunneridae</taxon>
        <taxon>Pentapetalae</taxon>
        <taxon>asterids</taxon>
        <taxon>campanulids</taxon>
        <taxon>Aquifoliales</taxon>
        <taxon>Aquifoliaceae</taxon>
        <taxon>Ilex</taxon>
    </lineage>
</organism>
<proteinExistence type="predicted"/>
<dbReference type="Gene3D" id="3.40.50.1820">
    <property type="entry name" value="alpha/beta hydrolase"/>
    <property type="match status" value="1"/>
</dbReference>
<evidence type="ECO:0000259" key="1">
    <source>
        <dbReference type="Pfam" id="PF00561"/>
    </source>
</evidence>
<dbReference type="EMBL" id="CAUOFW020009498">
    <property type="protein sequence ID" value="CAK9185960.1"/>
    <property type="molecule type" value="Genomic_DNA"/>
</dbReference>
<dbReference type="Proteomes" id="UP001642360">
    <property type="component" value="Unassembled WGS sequence"/>
</dbReference>
<dbReference type="Pfam" id="PF00561">
    <property type="entry name" value="Abhydrolase_1"/>
    <property type="match status" value="1"/>
</dbReference>
<dbReference type="SUPFAM" id="SSF53474">
    <property type="entry name" value="alpha/beta-Hydrolases"/>
    <property type="match status" value="1"/>
</dbReference>
<feature type="non-terminal residue" evidence="2">
    <location>
        <position position="181"/>
    </location>
</feature>
<evidence type="ECO:0000313" key="3">
    <source>
        <dbReference type="Proteomes" id="UP001642360"/>
    </source>
</evidence>
<name>A0ABC8UY34_9AQUA</name>
<comment type="caution">
    <text evidence="2">The sequence shown here is derived from an EMBL/GenBank/DDBJ whole genome shotgun (WGS) entry which is preliminary data.</text>
</comment>
<sequence length="181" mass="20808">DKALIEEPKFEEFWHRDVEESIRQGSTKPFIEEAVLLVSNWGFSLADLQVQKKCPRKGILPWLKLVYSQAECELTGFLGPIHIWQGMDDQVVPPSMTDYVARVLPNAIVHKLPDEGHFSYFFFCDECHRQIFSTLLEALRALSKVQTKLQFKRIAPVLSGAHRSDNKSLCCLVSFSHFELQ</sequence>
<accession>A0ABC8UY34</accession>
<dbReference type="InterPro" id="IPR000073">
    <property type="entry name" value="AB_hydrolase_1"/>
</dbReference>
<feature type="domain" description="AB hydrolase-1" evidence="1">
    <location>
        <begin position="46"/>
        <end position="122"/>
    </location>
</feature>
<dbReference type="PANTHER" id="PTHR45763">
    <property type="entry name" value="HYDROLASE, ALPHA/BETA FOLD FAMILY PROTEIN, EXPRESSED-RELATED"/>
    <property type="match status" value="1"/>
</dbReference>
<dbReference type="PANTHER" id="PTHR45763:SF8">
    <property type="entry name" value="ALPHA_BETA-HYDROLASES SUPERFAMILY PROTEIN"/>
    <property type="match status" value="1"/>
</dbReference>
<feature type="non-terminal residue" evidence="2">
    <location>
        <position position="1"/>
    </location>
</feature>
<dbReference type="GO" id="GO:0016787">
    <property type="term" value="F:hydrolase activity"/>
    <property type="evidence" value="ECO:0007669"/>
    <property type="project" value="UniProtKB-ARBA"/>
</dbReference>
<reference evidence="2 3" key="1">
    <citation type="submission" date="2024-02" db="EMBL/GenBank/DDBJ databases">
        <authorList>
            <person name="Vignale AGUSTIN F."/>
            <person name="Sosa J E."/>
            <person name="Modenutti C."/>
        </authorList>
    </citation>
    <scope>NUCLEOTIDE SEQUENCE [LARGE SCALE GENOMIC DNA]</scope>
</reference>
<evidence type="ECO:0000313" key="2">
    <source>
        <dbReference type="EMBL" id="CAK9185960.1"/>
    </source>
</evidence>
<dbReference type="InterPro" id="IPR029058">
    <property type="entry name" value="AB_hydrolase_fold"/>
</dbReference>
<dbReference type="AlphaFoldDB" id="A0ABC8UY34"/>
<keyword evidence="3" id="KW-1185">Reference proteome</keyword>